<feature type="compositionally biased region" description="Polar residues" evidence="1">
    <location>
        <begin position="73"/>
        <end position="96"/>
    </location>
</feature>
<protein>
    <submittedName>
        <fullName evidence="2">Uncharacterized protein</fullName>
    </submittedName>
</protein>
<reference evidence="2" key="1">
    <citation type="journal article" date="2021" name="Genome Biol. Evol.">
        <title>The assembled and annotated genome of the fairy-ring fungus Marasmius oreades.</title>
        <authorList>
            <person name="Hiltunen M."/>
            <person name="Ament-Velasquez S.L."/>
            <person name="Johannesson H."/>
        </authorList>
    </citation>
    <scope>NUCLEOTIDE SEQUENCE</scope>
    <source>
        <strain evidence="2">03SP1</strain>
    </source>
</reference>
<comment type="caution">
    <text evidence="2">The sequence shown here is derived from an EMBL/GenBank/DDBJ whole genome shotgun (WGS) entry which is preliminary data.</text>
</comment>
<organism evidence="2 3">
    <name type="scientific">Marasmius oreades</name>
    <name type="common">fairy-ring Marasmius</name>
    <dbReference type="NCBI Taxonomy" id="181124"/>
    <lineage>
        <taxon>Eukaryota</taxon>
        <taxon>Fungi</taxon>
        <taxon>Dikarya</taxon>
        <taxon>Basidiomycota</taxon>
        <taxon>Agaricomycotina</taxon>
        <taxon>Agaricomycetes</taxon>
        <taxon>Agaricomycetidae</taxon>
        <taxon>Agaricales</taxon>
        <taxon>Marasmiineae</taxon>
        <taxon>Marasmiaceae</taxon>
        <taxon>Marasmius</taxon>
    </lineage>
</organism>
<dbReference type="OrthoDB" id="3001436at2759"/>
<feature type="compositionally biased region" description="Low complexity" evidence="1">
    <location>
        <begin position="286"/>
        <end position="308"/>
    </location>
</feature>
<evidence type="ECO:0000313" key="2">
    <source>
        <dbReference type="EMBL" id="KAG7090777.1"/>
    </source>
</evidence>
<evidence type="ECO:0000256" key="1">
    <source>
        <dbReference type="SAM" id="MobiDB-lite"/>
    </source>
</evidence>
<dbReference type="GeneID" id="66078938"/>
<dbReference type="Proteomes" id="UP001049176">
    <property type="component" value="Chromosome 6"/>
</dbReference>
<dbReference type="RefSeq" id="XP_043007247.1">
    <property type="nucleotide sequence ID" value="XM_043154789.1"/>
</dbReference>
<gene>
    <name evidence="2" type="ORF">E1B28_009862</name>
</gene>
<feature type="region of interest" description="Disordered" evidence="1">
    <location>
        <begin position="64"/>
        <end position="199"/>
    </location>
</feature>
<keyword evidence="3" id="KW-1185">Reference proteome</keyword>
<dbReference type="KEGG" id="more:E1B28_009862"/>
<dbReference type="EMBL" id="CM032186">
    <property type="protein sequence ID" value="KAG7090777.1"/>
    <property type="molecule type" value="Genomic_DNA"/>
</dbReference>
<feature type="compositionally biased region" description="Polar residues" evidence="1">
    <location>
        <begin position="242"/>
        <end position="255"/>
    </location>
</feature>
<feature type="compositionally biased region" description="Polar residues" evidence="1">
    <location>
        <begin position="400"/>
        <end position="413"/>
    </location>
</feature>
<feature type="compositionally biased region" description="Low complexity" evidence="1">
    <location>
        <begin position="106"/>
        <end position="132"/>
    </location>
</feature>
<feature type="region of interest" description="Disordered" evidence="1">
    <location>
        <begin position="502"/>
        <end position="591"/>
    </location>
</feature>
<feature type="region of interest" description="Disordered" evidence="1">
    <location>
        <begin position="237"/>
        <end position="428"/>
    </location>
</feature>
<name>A0A9P7RW30_9AGAR</name>
<feature type="compositionally biased region" description="Low complexity" evidence="1">
    <location>
        <begin position="321"/>
        <end position="356"/>
    </location>
</feature>
<sequence length="660" mass="71600">MFQHNNPSLSSITSEELQWLDADAQILQDSSFLITEPSSTNVHYPCPWSSASNDSLLIARTKGIPPRHHYQRSTKSSSAKTVTPIHNHSNRLSNSLALKRPNHPNLHSTATPTPLSTPSLSNSSLPSLSNHSDITSSVDSISAPRSMKRSHSPTATPPRSPEWIYRRPKSPTTPPASSRYRRQPEMNGNAGEPSATSQGSISYFSEISSSSSSLPSPIISCSEALESPTLWTSLLRPRKRSGSVTSKSSVNTSDIPSLWFSADDGAGRTRPSPGSRFSKAKKPQASSLFTQSPSSLSRSPSQLSVGSLVSQHGIGVQRNRSSSVSSSLSSISTSPTTTSSSLPSTPSSPSLSPSLTKKFKPHHQCIVEDVEPESEPEDKLGLEQSLSIRRKEPLERSASDPMSSTPVLSQSLYSPKRRLKPDTSSNKSVKFAETPTVHYASAGYDPDFWHVPGESLDTDVEVDTDQMDIENENVTSHVPTIPDPYAYARTSHRMDVDEEPTRIRLRDYRPEDRETLVTPTPDRVRGLKSAVSKSLKRHPSSGSSWRSAPKLSPSRSITPRPPISGPFVLGSTPTVPHGPQGGTPCTPRSQPRSKLVVSGIALRSAPSLESFKSVKSNTRSVRSLRSLKSLPESVKSSIELGAREMKEWFKGRISIGVGAL</sequence>
<accession>A0A9P7RW30</accession>
<dbReference type="AlphaFoldDB" id="A0A9P7RW30"/>
<feature type="compositionally biased region" description="Basic and acidic residues" evidence="1">
    <location>
        <begin position="502"/>
        <end position="515"/>
    </location>
</feature>
<evidence type="ECO:0000313" key="3">
    <source>
        <dbReference type="Proteomes" id="UP001049176"/>
    </source>
</evidence>
<proteinExistence type="predicted"/>
<feature type="compositionally biased region" description="Basic and acidic residues" evidence="1">
    <location>
        <begin position="389"/>
        <end position="398"/>
    </location>
</feature>